<evidence type="ECO:0000313" key="1">
    <source>
        <dbReference type="EMBL" id="AGR40724.1"/>
    </source>
</evidence>
<evidence type="ECO:0000313" key="2">
    <source>
        <dbReference type="Proteomes" id="UP000014984"/>
    </source>
</evidence>
<name>S5LST8_9MOLU</name>
<keyword evidence="2" id="KW-1185">Reference proteome</keyword>
<dbReference type="AlphaFoldDB" id="S5LST8"/>
<organism evidence="1 2">
    <name type="scientific">Spiroplasma taiwanense CT-1</name>
    <dbReference type="NCBI Taxonomy" id="1276220"/>
    <lineage>
        <taxon>Bacteria</taxon>
        <taxon>Bacillati</taxon>
        <taxon>Mycoplasmatota</taxon>
        <taxon>Mollicutes</taxon>
        <taxon>Entomoplasmatales</taxon>
        <taxon>Spiroplasmataceae</taxon>
        <taxon>Spiroplasma</taxon>
    </lineage>
</organism>
<reference evidence="1 2" key="1">
    <citation type="journal article" date="2013" name="Genome Biol. Evol.">
        <title>Comparison of metabolic capacities and inference of gene content evolution in mosquito-associated Spiroplasma diminutum and S. taiwanense.</title>
        <authorList>
            <person name="Lo W.S."/>
            <person name="Ku C."/>
            <person name="Chen L.L."/>
            <person name="Chang T.H."/>
            <person name="Kuo C.H."/>
        </authorList>
    </citation>
    <scope>NUCLEOTIDE SEQUENCE [LARGE SCALE GENOMIC DNA]</scope>
    <source>
        <strain evidence="1">CT-1</strain>
    </source>
</reference>
<dbReference type="HOGENOM" id="CLU_653651_0_0_14"/>
<dbReference type="PATRIC" id="fig|1276220.3.peg.26"/>
<protein>
    <submittedName>
        <fullName evidence="1">Uncharacterized protein</fullName>
    </submittedName>
</protein>
<dbReference type="Proteomes" id="UP000014984">
    <property type="component" value="Chromosome"/>
</dbReference>
<dbReference type="STRING" id="1276220.STAIW_v1c00270"/>
<proteinExistence type="predicted"/>
<dbReference type="KEGG" id="stai:STAIW_v1c00270"/>
<dbReference type="RefSeq" id="WP_020833863.1">
    <property type="nucleotide sequence ID" value="NC_021846.1"/>
</dbReference>
<gene>
    <name evidence="1" type="ORF">STAIW_v1c00270</name>
</gene>
<sequence>MNYYIKLENNYYEIVDGNTNKIIASFVAEVDAHNFIQSLFSTLNNPLQRQQQFINPYFQFPMVAPFAPGQTLQHNKHFPFMDRNLENGGFIDSNIRNWNDNLNQNLKYKNQEVLNSNQKFRNDENYNHTQRYYESNPHYNDSILNRNYENLNNKENNFKHDTYNSKNIDIATENRRKLQNQSEYNVSDDINKTIEEKNENQKIDKYQQAINPNLEKTASNNIKKIINNKMEEPININSNFEDNLKDIKNDFLENNSNFAKEKNFKSKNKKNEIFNFYNNKIEEEKDSIGFWDGETDINESKKSKLLFDDESLAIDTTLFGDDKIGAIIQQSKIIVNNTDDDSLGETSAYNKIKNKKLDFKNKKDFSLDLNNITLPEENFIFNSDDIPFTTETKITSNVGSGIREDFSEIQSSNTLKKEVFKIKKNSDLIDLGPVEEEDELYSTPRKDAEKDDFENFSLSKKEKKELKKIKKKEEISKKRYEKLLK</sequence>
<accession>S5LST8</accession>
<dbReference type="EMBL" id="CP005074">
    <property type="protein sequence ID" value="AGR40724.1"/>
    <property type="molecule type" value="Genomic_DNA"/>
</dbReference>
<dbReference type="OrthoDB" id="390367at2"/>